<evidence type="ECO:0008006" key="3">
    <source>
        <dbReference type="Google" id="ProtNLM"/>
    </source>
</evidence>
<protein>
    <recommendedName>
        <fullName evidence="3">DUF3604 domain-containing protein</fullName>
    </recommendedName>
</protein>
<dbReference type="RefSeq" id="WP_338528400.1">
    <property type="nucleotide sequence ID" value="NZ_CP030941.1"/>
</dbReference>
<dbReference type="InterPro" id="IPR016195">
    <property type="entry name" value="Pol/histidinol_Pase-like"/>
</dbReference>
<keyword evidence="2" id="KW-1185">Reference proteome</keyword>
<gene>
    <name evidence="1" type="ORF">NTH_00373</name>
</gene>
<accession>A0ABY5MFI5</accession>
<evidence type="ECO:0000313" key="2">
    <source>
        <dbReference type="Proteomes" id="UP001342418"/>
    </source>
</evidence>
<evidence type="ECO:0000313" key="1">
    <source>
        <dbReference type="EMBL" id="UUP15933.1"/>
    </source>
</evidence>
<reference evidence="1 2" key="1">
    <citation type="submission" date="2018-07" db="EMBL/GenBank/DDBJ databases">
        <title>Genome sequence of Nitratireductor thuwali#1536.</title>
        <authorList>
            <person name="Michoud G."/>
            <person name="Merlino G."/>
            <person name="Sefrji F.O."/>
            <person name="Daffonchio D."/>
        </authorList>
    </citation>
    <scope>NUCLEOTIDE SEQUENCE [LARGE SCALE GENOMIC DNA]</scope>
    <source>
        <strain evidence="2">Nit1536</strain>
    </source>
</reference>
<name>A0ABY5MFI5_9HYPH</name>
<sequence>MSAPRLPDHLTPLAASLGLRPLYGDIHNHCALSYGHGSLDNALARARLQLDFVSVTGHADWPDMPVDEPEVAHIVDFHVKGFARLRESWPRHFATLARYNEEGRFTVFPGYEIHSCAHGDLTTVYADLEAADIVLAESPGELRRKLHAAMGRRAFAFPHHIGYRQGARGINWATFDTALSPFVEMNSMHGCAETSESERSYLHSMGPVDGASTMRAGLAAGHVFGVVGNTDHHSGYPGSYGHGRMGLYARSNSREDIWQAMQSRRTNALTGDNVHLLTAVGDTVQGGVLAPQEHAVLSIEAVAGGFIDCIDVIRNSALFQRITPQLSPAPVAVRADGWLETVLYVELGWGARGRSHLWEGELSLQGGEILAVEPRFRGAEIVSPLEGEEAGHPLPELSFDGKTVRFAVTADANPNNVTAATQGLALRLRLDEASTVRAELCGKPVMLPARRLFEGAVSGNLGPIDSPAYRFHSLPRPQEWQWGGVVALGRIEHGENLYVRLRQQGGQMAWASPIFCRREAAA</sequence>
<dbReference type="EMBL" id="CP030941">
    <property type="protein sequence ID" value="UUP15933.1"/>
    <property type="molecule type" value="Genomic_DNA"/>
</dbReference>
<dbReference type="Proteomes" id="UP001342418">
    <property type="component" value="Chromosome"/>
</dbReference>
<dbReference type="Gene3D" id="3.20.20.140">
    <property type="entry name" value="Metal-dependent hydrolases"/>
    <property type="match status" value="1"/>
</dbReference>
<proteinExistence type="predicted"/>
<dbReference type="SUPFAM" id="SSF89550">
    <property type="entry name" value="PHP domain-like"/>
    <property type="match status" value="1"/>
</dbReference>
<organism evidence="1 2">
    <name type="scientific">Nitratireductor thuwali</name>
    <dbReference type="NCBI Taxonomy" id="2267699"/>
    <lineage>
        <taxon>Bacteria</taxon>
        <taxon>Pseudomonadati</taxon>
        <taxon>Pseudomonadota</taxon>
        <taxon>Alphaproteobacteria</taxon>
        <taxon>Hyphomicrobiales</taxon>
        <taxon>Phyllobacteriaceae</taxon>
        <taxon>Nitratireductor</taxon>
    </lineage>
</organism>